<dbReference type="InterPro" id="IPR036388">
    <property type="entry name" value="WH-like_DNA-bd_sf"/>
</dbReference>
<gene>
    <name evidence="4" type="ORF">UU02_C0028G0019</name>
</gene>
<organism evidence="4 5">
    <name type="scientific">Candidatus Woesebacteria bacterium GW2011_GWA1_40_43</name>
    <dbReference type="NCBI Taxonomy" id="1618553"/>
    <lineage>
        <taxon>Bacteria</taxon>
        <taxon>Candidatus Woeseibacteriota</taxon>
    </lineage>
</organism>
<evidence type="ECO:0000256" key="2">
    <source>
        <dbReference type="PIRSR" id="PIRSR640198-2"/>
    </source>
</evidence>
<dbReference type="SUPFAM" id="SSF46785">
    <property type="entry name" value="Winged helix' DNA-binding domain"/>
    <property type="match status" value="1"/>
</dbReference>
<evidence type="ECO:0000256" key="1">
    <source>
        <dbReference type="PIRSR" id="PIRSR640198-1"/>
    </source>
</evidence>
<dbReference type="InterPro" id="IPR040198">
    <property type="entry name" value="Fido_containing"/>
</dbReference>
<dbReference type="InterPro" id="IPR003812">
    <property type="entry name" value="Fido"/>
</dbReference>
<dbReference type="Proteomes" id="UP000034293">
    <property type="component" value="Unassembled WGS sequence"/>
</dbReference>
<dbReference type="SUPFAM" id="SSF140931">
    <property type="entry name" value="Fic-like"/>
    <property type="match status" value="1"/>
</dbReference>
<dbReference type="GO" id="GO:0005524">
    <property type="term" value="F:ATP binding"/>
    <property type="evidence" value="ECO:0007669"/>
    <property type="project" value="UniProtKB-KW"/>
</dbReference>
<dbReference type="PANTHER" id="PTHR13504:SF38">
    <property type="entry name" value="FIDO DOMAIN-CONTAINING PROTEIN"/>
    <property type="match status" value="1"/>
</dbReference>
<feature type="domain" description="Fido" evidence="3">
    <location>
        <begin position="83"/>
        <end position="227"/>
    </location>
</feature>
<keyword evidence="2" id="KW-0547">Nucleotide-binding</keyword>
<dbReference type="Gene3D" id="1.10.10.10">
    <property type="entry name" value="Winged helix-like DNA-binding domain superfamily/Winged helix DNA-binding domain"/>
    <property type="match status" value="1"/>
</dbReference>
<evidence type="ECO:0000313" key="5">
    <source>
        <dbReference type="Proteomes" id="UP000034293"/>
    </source>
</evidence>
<dbReference type="AlphaFoldDB" id="A0A0G0VKJ1"/>
<evidence type="ECO:0000259" key="3">
    <source>
        <dbReference type="PROSITE" id="PS51459"/>
    </source>
</evidence>
<accession>A0A0G0VKJ1</accession>
<dbReference type="InterPro" id="IPR036597">
    <property type="entry name" value="Fido-like_dom_sf"/>
</dbReference>
<feature type="non-terminal residue" evidence="4">
    <location>
        <position position="1"/>
    </location>
</feature>
<feature type="binding site" evidence="2">
    <location>
        <begin position="121"/>
        <end position="124"/>
    </location>
    <ligand>
        <name>ATP</name>
        <dbReference type="ChEBI" id="CHEBI:30616"/>
    </ligand>
</feature>
<sequence>SKLLSKIEAAKEIVENISIPPEVELNIRRKSTLKSSVFSARIEGNPTLLDDYSRLSSKDKKRVEIENILKAINWIQERNKKDISVKDILTLHSIVMKGIEYEELGKFRKKHEGIFTTAGTVVYHAPPPSLIPKLIERLLKYTNGNKETLVPVKALLSHFVFEKIHPFTDGSGRVGRLFILMVLTKNDYGLKGILPFEEKVDKRRETYYKMLEEPERDTTNYLEFMLELIAEAATEAKGLVLKKQKVESYDTLLPRRGEILRLINDQKIINFDSIRRRFKNVNERTLRYDLMRLAKEGFIQKMGSTRGVYYKPKNS</sequence>
<dbReference type="EMBL" id="LBZA01000028">
    <property type="protein sequence ID" value="KKR63277.1"/>
    <property type="molecule type" value="Genomic_DNA"/>
</dbReference>
<protein>
    <submittedName>
        <fullName evidence="4">Filamentation induced by cAMP protein Fic</fullName>
    </submittedName>
</protein>
<feature type="active site" evidence="1">
    <location>
        <position position="165"/>
    </location>
</feature>
<feature type="binding site" evidence="2">
    <location>
        <begin position="207"/>
        <end position="208"/>
    </location>
    <ligand>
        <name>ATP</name>
        <dbReference type="ChEBI" id="CHEBI:30616"/>
    </ligand>
</feature>
<dbReference type="Gene3D" id="1.10.3290.10">
    <property type="entry name" value="Fido-like domain"/>
    <property type="match status" value="1"/>
</dbReference>
<keyword evidence="2" id="KW-0067">ATP-binding</keyword>
<dbReference type="Pfam" id="PF02661">
    <property type="entry name" value="Fic"/>
    <property type="match status" value="1"/>
</dbReference>
<dbReference type="PANTHER" id="PTHR13504">
    <property type="entry name" value="FIDO DOMAIN-CONTAINING PROTEIN DDB_G0283145"/>
    <property type="match status" value="1"/>
</dbReference>
<evidence type="ECO:0000313" key="4">
    <source>
        <dbReference type="EMBL" id="KKR63277.1"/>
    </source>
</evidence>
<dbReference type="InterPro" id="IPR036390">
    <property type="entry name" value="WH_DNA-bd_sf"/>
</dbReference>
<name>A0A0G0VKJ1_9BACT</name>
<reference evidence="4 5" key="1">
    <citation type="journal article" date="2015" name="Nature">
        <title>rRNA introns, odd ribosomes, and small enigmatic genomes across a large radiation of phyla.</title>
        <authorList>
            <person name="Brown C.T."/>
            <person name="Hug L.A."/>
            <person name="Thomas B.C."/>
            <person name="Sharon I."/>
            <person name="Castelle C.J."/>
            <person name="Singh A."/>
            <person name="Wilkins M.J."/>
            <person name="Williams K.H."/>
            <person name="Banfield J.F."/>
        </authorList>
    </citation>
    <scope>NUCLEOTIDE SEQUENCE [LARGE SCALE GENOMIC DNA]</scope>
</reference>
<comment type="caution">
    <text evidence="4">The sequence shown here is derived from an EMBL/GenBank/DDBJ whole genome shotgun (WGS) entry which is preliminary data.</text>
</comment>
<proteinExistence type="predicted"/>
<dbReference type="PROSITE" id="PS51459">
    <property type="entry name" value="FIDO"/>
    <property type="match status" value="1"/>
</dbReference>
<feature type="binding site" evidence="2">
    <location>
        <begin position="169"/>
        <end position="176"/>
    </location>
    <ligand>
        <name>ATP</name>
        <dbReference type="ChEBI" id="CHEBI:30616"/>
    </ligand>
</feature>